<dbReference type="AlphaFoldDB" id="A0A0V7ZZG0"/>
<evidence type="ECO:0000313" key="1">
    <source>
        <dbReference type="EMBL" id="KST69913.1"/>
    </source>
</evidence>
<dbReference type="Proteomes" id="UP000053372">
    <property type="component" value="Unassembled WGS sequence"/>
</dbReference>
<sequence length="201" mass="23565">MENEMRLLYLGWSEERKDTKTQVGKNFESTYTYGPWLLGMIWSQPEEGMIPLYECWSNERKDSRLSTKPSSCEAIYNQEPRLQGYIYKDKTDSNMIPLYQCWSDSRKDTRTYTDPSAHEAVYNHGPEILGYIRPVETLKMVDFDNDSKLIALENQSLKAIAQMVEEIRERDRVQATKSKLVYRQRLNNISSSSPVHLYIGR</sequence>
<comment type="caution">
    <text evidence="1">The sequence shown here is derived from an EMBL/GenBank/DDBJ whole genome shotgun (WGS) entry which is preliminary data.</text>
</comment>
<keyword evidence="3" id="KW-1185">Reference proteome</keyword>
<name>A0A0V7ZZG0_9CYAN</name>
<dbReference type="EMBL" id="LMTZ01000009">
    <property type="protein sequence ID" value="KST69970.1"/>
    <property type="molecule type" value="Genomic_DNA"/>
</dbReference>
<reference evidence="1 3" key="1">
    <citation type="journal article" date="2015" name="Genome Announc.">
        <title>Draft Genome of the Euendolithic (true boring) Cyanobacterium Mastigocoleus testarum strain BC008.</title>
        <authorList>
            <person name="Guida B.S."/>
            <person name="Garcia-Pichel F."/>
        </authorList>
    </citation>
    <scope>NUCLEOTIDE SEQUENCE [LARGE SCALE GENOMIC DNA]</scope>
    <source>
        <strain evidence="1 3">BC008</strain>
    </source>
</reference>
<organism evidence="1 3">
    <name type="scientific">Mastigocoleus testarum BC008</name>
    <dbReference type="NCBI Taxonomy" id="371196"/>
    <lineage>
        <taxon>Bacteria</taxon>
        <taxon>Bacillati</taxon>
        <taxon>Cyanobacteriota</taxon>
        <taxon>Cyanophyceae</taxon>
        <taxon>Nostocales</taxon>
        <taxon>Hapalosiphonaceae</taxon>
        <taxon>Mastigocoleus</taxon>
    </lineage>
</organism>
<evidence type="ECO:0000313" key="2">
    <source>
        <dbReference type="EMBL" id="KST69970.1"/>
    </source>
</evidence>
<protein>
    <submittedName>
        <fullName evidence="1">Uncharacterized protein</fullName>
    </submittedName>
</protein>
<dbReference type="EMBL" id="LMTZ01000010">
    <property type="protein sequence ID" value="KST69913.1"/>
    <property type="molecule type" value="Genomic_DNA"/>
</dbReference>
<evidence type="ECO:0000313" key="3">
    <source>
        <dbReference type="Proteomes" id="UP000053372"/>
    </source>
</evidence>
<accession>A0A0V7ZZG0</accession>
<dbReference type="RefSeq" id="WP_027847027.1">
    <property type="nucleotide sequence ID" value="NZ_LMTZ01000009.1"/>
</dbReference>
<gene>
    <name evidence="1" type="ORF">BC008_05605</name>
    <name evidence="2" type="ORF">BC008_05905</name>
</gene>
<proteinExistence type="predicted"/>